<feature type="compositionally biased region" description="Basic and acidic residues" evidence="7">
    <location>
        <begin position="515"/>
        <end position="525"/>
    </location>
</feature>
<keyword evidence="4 6" id="KW-0539">Nucleus</keyword>
<feature type="compositionally biased region" description="Basic and acidic residues" evidence="7">
    <location>
        <begin position="1"/>
        <end position="19"/>
    </location>
</feature>
<dbReference type="SMART" id="SM00501">
    <property type="entry name" value="BRIGHT"/>
    <property type="match status" value="1"/>
</dbReference>
<organism evidence="10 11">
    <name type="scientific">Protea cynaroides</name>
    <dbReference type="NCBI Taxonomy" id="273540"/>
    <lineage>
        <taxon>Eukaryota</taxon>
        <taxon>Viridiplantae</taxon>
        <taxon>Streptophyta</taxon>
        <taxon>Embryophyta</taxon>
        <taxon>Tracheophyta</taxon>
        <taxon>Spermatophyta</taxon>
        <taxon>Magnoliopsida</taxon>
        <taxon>Proteales</taxon>
        <taxon>Proteaceae</taxon>
        <taxon>Protea</taxon>
    </lineage>
</organism>
<dbReference type="PROSITE" id="PS51011">
    <property type="entry name" value="ARID"/>
    <property type="match status" value="1"/>
</dbReference>
<dbReference type="FunFam" id="1.10.150.60:FF:000022">
    <property type="entry name" value="High mobility group B protein 15"/>
    <property type="match status" value="1"/>
</dbReference>
<feature type="compositionally biased region" description="Acidic residues" evidence="7">
    <location>
        <begin position="387"/>
        <end position="426"/>
    </location>
</feature>
<dbReference type="Gene3D" id="1.10.30.10">
    <property type="entry name" value="High mobility group box domain"/>
    <property type="match status" value="1"/>
</dbReference>
<evidence type="ECO:0000256" key="2">
    <source>
        <dbReference type="ARBA" id="ARBA00023125"/>
    </source>
</evidence>
<dbReference type="Pfam" id="PF01388">
    <property type="entry name" value="ARID"/>
    <property type="match status" value="1"/>
</dbReference>
<keyword evidence="1" id="KW-0805">Transcription regulation</keyword>
<dbReference type="OrthoDB" id="338531at2759"/>
<dbReference type="AlphaFoldDB" id="A0A9Q0KCS3"/>
<evidence type="ECO:0000256" key="7">
    <source>
        <dbReference type="SAM" id="MobiDB-lite"/>
    </source>
</evidence>
<evidence type="ECO:0000313" key="11">
    <source>
        <dbReference type="Proteomes" id="UP001141806"/>
    </source>
</evidence>
<dbReference type="Gene3D" id="1.10.150.60">
    <property type="entry name" value="ARID DNA-binding domain"/>
    <property type="match status" value="1"/>
</dbReference>
<protein>
    <recommendedName>
        <fullName evidence="12">High mobility group B protein 15</fullName>
    </recommendedName>
</protein>
<dbReference type="CDD" id="cd16872">
    <property type="entry name" value="ARID_HMGB9-like"/>
    <property type="match status" value="1"/>
</dbReference>
<feature type="domain" description="ARID" evidence="9">
    <location>
        <begin position="56"/>
        <end position="147"/>
    </location>
</feature>
<feature type="compositionally biased region" description="Basic and acidic residues" evidence="7">
    <location>
        <begin position="490"/>
        <end position="503"/>
    </location>
</feature>
<dbReference type="Proteomes" id="UP001141806">
    <property type="component" value="Unassembled WGS sequence"/>
</dbReference>
<dbReference type="InterPro" id="IPR045303">
    <property type="entry name" value="ARID_HMGB9-like"/>
</dbReference>
<dbReference type="GO" id="GO:0005634">
    <property type="term" value="C:nucleus"/>
    <property type="evidence" value="ECO:0007669"/>
    <property type="project" value="UniProtKB-UniRule"/>
</dbReference>
<feature type="domain" description="HMG box" evidence="8">
    <location>
        <begin position="290"/>
        <end position="357"/>
    </location>
</feature>
<evidence type="ECO:0000259" key="9">
    <source>
        <dbReference type="PROSITE" id="PS51011"/>
    </source>
</evidence>
<dbReference type="PANTHER" id="PTHR46691">
    <property type="entry name" value="HIGH MOBILITY GROUP B PROTEIN 9"/>
    <property type="match status" value="1"/>
</dbReference>
<dbReference type="SUPFAM" id="SSF46774">
    <property type="entry name" value="ARID-like"/>
    <property type="match status" value="1"/>
</dbReference>
<evidence type="ECO:0000256" key="3">
    <source>
        <dbReference type="ARBA" id="ARBA00023163"/>
    </source>
</evidence>
<keyword evidence="2 6" id="KW-0238">DNA-binding</keyword>
<feature type="compositionally biased region" description="Basic and acidic residues" evidence="7">
    <location>
        <begin position="454"/>
        <end position="465"/>
    </location>
</feature>
<dbReference type="InterPro" id="IPR009071">
    <property type="entry name" value="HMG_box_dom"/>
</dbReference>
<accession>A0A9Q0KCS3</accession>
<evidence type="ECO:0000256" key="5">
    <source>
        <dbReference type="ARBA" id="ARBA00054600"/>
    </source>
</evidence>
<dbReference type="InterPro" id="IPR001606">
    <property type="entry name" value="ARID_dom"/>
</dbReference>
<comment type="caution">
    <text evidence="10">The sequence shown here is derived from an EMBL/GenBank/DDBJ whole genome shotgun (WGS) entry which is preliminary data.</text>
</comment>
<name>A0A9Q0KCS3_9MAGN</name>
<evidence type="ECO:0000256" key="4">
    <source>
        <dbReference type="ARBA" id="ARBA00023242"/>
    </source>
</evidence>
<evidence type="ECO:0000256" key="1">
    <source>
        <dbReference type="ARBA" id="ARBA00023015"/>
    </source>
</evidence>
<feature type="region of interest" description="Disordered" evidence="7">
    <location>
        <begin position="1"/>
        <end position="24"/>
    </location>
</feature>
<dbReference type="SMART" id="SM01014">
    <property type="entry name" value="ARID"/>
    <property type="match status" value="1"/>
</dbReference>
<feature type="region of interest" description="Disordered" evidence="7">
    <location>
        <begin position="253"/>
        <end position="291"/>
    </location>
</feature>
<feature type="region of interest" description="Disordered" evidence="7">
    <location>
        <begin position="375"/>
        <end position="525"/>
    </location>
</feature>
<dbReference type="SMART" id="SM00398">
    <property type="entry name" value="HMG"/>
    <property type="match status" value="1"/>
</dbReference>
<dbReference type="EMBL" id="JAMYWD010000006">
    <property type="protein sequence ID" value="KAJ4968019.1"/>
    <property type="molecule type" value="Genomic_DNA"/>
</dbReference>
<keyword evidence="3" id="KW-0804">Transcription</keyword>
<evidence type="ECO:0000256" key="6">
    <source>
        <dbReference type="PROSITE-ProRule" id="PRU00267"/>
    </source>
</evidence>
<dbReference type="Pfam" id="PF00505">
    <property type="entry name" value="HMG_box"/>
    <property type="match status" value="1"/>
</dbReference>
<reference evidence="10" key="1">
    <citation type="journal article" date="2023" name="Plant J.">
        <title>The genome of the king protea, Protea cynaroides.</title>
        <authorList>
            <person name="Chang J."/>
            <person name="Duong T.A."/>
            <person name="Schoeman C."/>
            <person name="Ma X."/>
            <person name="Roodt D."/>
            <person name="Barker N."/>
            <person name="Li Z."/>
            <person name="Van de Peer Y."/>
            <person name="Mizrachi E."/>
        </authorList>
    </citation>
    <scope>NUCLEOTIDE SEQUENCE</scope>
    <source>
        <tissue evidence="10">Young leaves</tissue>
    </source>
</reference>
<dbReference type="SUPFAM" id="SSF47095">
    <property type="entry name" value="HMG-box"/>
    <property type="match status" value="1"/>
</dbReference>
<dbReference type="FunFam" id="1.10.30.10:FF:000055">
    <property type="entry name" value="High mobility group B protein 15"/>
    <property type="match status" value="1"/>
</dbReference>
<dbReference type="CDD" id="cd22009">
    <property type="entry name" value="HMG-box_AtHMGB9-like"/>
    <property type="match status" value="1"/>
</dbReference>
<sequence>MVERERGTEDQGPSCRRDLAMVPSSSAHYAKPFPLKEAPPSYRPYPPPLAKYQNVVADRNLFMDSLEKLHGTMGTKFMIPTIGGKELDLHRLFVEVTSRGGLEQIIRERRWKEVTAVFSFPATATNASFVLRKYYISLLHHYEQIYFFGAQGWTSPPPVPLQSPSPMPVPPRGLVEPELPSPEAQTSVTVKRRKSTGEFLPGASPLPSMVSPVVGVIDGKFEHGYLVSVRVGTQQLKGVLYYAKEHSVSQVPQDSGFVANNSGRDATVAGPRRRRRRKKSEIRKRDPAHPKLNRSGYNFFFAEQHARLKLLHPGRDREISKMIGELWNKLTETGKAVYQEKGFKDKERYRSEMEVYRERQKTGVLSDAVPIQQRRAAPDVATVEVDTNMDAEEGESLQTVAEEDDSLQTVAEEDDSLQTVAEEDDSFQTVAEEGDSLKTVESDTSSRVFDSEEEKTADKDLEIAKSPEAGYGSESANAAPGVSTEGDAFELGKRDQKVDENKDQGSGLENVSGLIKEESVASEGH</sequence>
<dbReference type="PROSITE" id="PS50118">
    <property type="entry name" value="HMG_BOX_2"/>
    <property type="match status" value="1"/>
</dbReference>
<evidence type="ECO:0000259" key="8">
    <source>
        <dbReference type="PROSITE" id="PS50118"/>
    </source>
</evidence>
<evidence type="ECO:0000313" key="10">
    <source>
        <dbReference type="EMBL" id="KAJ4968019.1"/>
    </source>
</evidence>
<keyword evidence="11" id="KW-1185">Reference proteome</keyword>
<feature type="compositionally biased region" description="Basic residues" evidence="7">
    <location>
        <begin position="271"/>
        <end position="282"/>
    </location>
</feature>
<dbReference type="GO" id="GO:0003677">
    <property type="term" value="F:DNA binding"/>
    <property type="evidence" value="ECO:0007669"/>
    <property type="project" value="UniProtKB-UniRule"/>
</dbReference>
<dbReference type="InterPro" id="IPR036910">
    <property type="entry name" value="HMG_box_dom_sf"/>
</dbReference>
<feature type="compositionally biased region" description="Polar residues" evidence="7">
    <location>
        <begin position="253"/>
        <end position="264"/>
    </location>
</feature>
<evidence type="ECO:0008006" key="12">
    <source>
        <dbReference type="Google" id="ProtNLM"/>
    </source>
</evidence>
<comment type="function">
    <text evidence="5">Binds preferentially DNA with A/T-rich content.</text>
</comment>
<gene>
    <name evidence="10" type="ORF">NE237_014720</name>
</gene>
<dbReference type="PANTHER" id="PTHR46691:SF3">
    <property type="entry name" value="HIGH MOBILITY GROUP B PROTEIN 15"/>
    <property type="match status" value="1"/>
</dbReference>
<feature type="DNA-binding region" description="HMG box" evidence="6">
    <location>
        <begin position="290"/>
        <end position="357"/>
    </location>
</feature>
<dbReference type="InterPro" id="IPR036431">
    <property type="entry name" value="ARID_dom_sf"/>
</dbReference>
<proteinExistence type="predicted"/>